<evidence type="ECO:0008006" key="3">
    <source>
        <dbReference type="Google" id="ProtNLM"/>
    </source>
</evidence>
<reference evidence="1 2" key="1">
    <citation type="submission" date="2019-10" db="EMBL/GenBank/DDBJ databases">
        <authorList>
            <person name="Palmer J.M."/>
        </authorList>
    </citation>
    <scope>NUCLEOTIDE SEQUENCE [LARGE SCALE GENOMIC DNA]</scope>
    <source>
        <strain evidence="1 2">TWF696</strain>
    </source>
</reference>
<name>A0AAV9V6V3_9PEZI</name>
<dbReference type="Proteomes" id="UP001375240">
    <property type="component" value="Unassembled WGS sequence"/>
</dbReference>
<dbReference type="AlphaFoldDB" id="A0AAV9V6V3"/>
<comment type="caution">
    <text evidence="1">The sequence shown here is derived from an EMBL/GenBank/DDBJ whole genome shotgun (WGS) entry which is preliminary data.</text>
</comment>
<gene>
    <name evidence="1" type="ORF">TWF696_003802</name>
</gene>
<dbReference type="EMBL" id="JAVHNQ010000002">
    <property type="protein sequence ID" value="KAK6354662.1"/>
    <property type="molecule type" value="Genomic_DNA"/>
</dbReference>
<proteinExistence type="predicted"/>
<protein>
    <recommendedName>
        <fullName evidence="3">F-box domain-containing protein</fullName>
    </recommendedName>
</protein>
<evidence type="ECO:0000313" key="1">
    <source>
        <dbReference type="EMBL" id="KAK6354662.1"/>
    </source>
</evidence>
<keyword evidence="2" id="KW-1185">Reference proteome</keyword>
<organism evidence="1 2">
    <name type="scientific">Orbilia brochopaga</name>
    <dbReference type="NCBI Taxonomy" id="3140254"/>
    <lineage>
        <taxon>Eukaryota</taxon>
        <taxon>Fungi</taxon>
        <taxon>Dikarya</taxon>
        <taxon>Ascomycota</taxon>
        <taxon>Pezizomycotina</taxon>
        <taxon>Orbiliomycetes</taxon>
        <taxon>Orbiliales</taxon>
        <taxon>Orbiliaceae</taxon>
        <taxon>Orbilia</taxon>
    </lineage>
</organism>
<evidence type="ECO:0000313" key="2">
    <source>
        <dbReference type="Proteomes" id="UP001375240"/>
    </source>
</evidence>
<accession>A0AAV9V6V3</accession>
<sequence length="296" mass="33253">MTTCRAVSRAWRQLIETSPSLSRYSTTGLSKRHEDIDTQDLTNNFLSPMARTVFRVFWKKLGYKIESISTELQLDPIAYSYLCLDPTWPSPEPDMQLQLDVFNPFHETARQFEFIMQIPLTRETLAPSPLRVCVLSRYLDHPLAGLTPGNNIIGKEVEVPTSGTVTIGSVINALAVLLSRAPNQPQLVRFERLSAKDSKRKDEQYAFELLALEENKHRRKKDGVFRSLVSRPARRILLDPPSKALMAMTFGTGRSGTDANDPHDILFFRFCPLSRDLPPPGLKLEGAVTPSGPATT</sequence>